<evidence type="ECO:0000313" key="8">
    <source>
        <dbReference type="Proteomes" id="UP001150925"/>
    </source>
</evidence>
<dbReference type="InterPro" id="IPR019775">
    <property type="entry name" value="WD40_repeat_CS"/>
</dbReference>
<dbReference type="Proteomes" id="UP001150925">
    <property type="component" value="Unassembled WGS sequence"/>
</dbReference>
<evidence type="ECO:0000313" key="7">
    <source>
        <dbReference type="EMBL" id="KAJ1956309.1"/>
    </source>
</evidence>
<dbReference type="CDD" id="cd00200">
    <property type="entry name" value="WD40"/>
    <property type="match status" value="2"/>
</dbReference>
<dbReference type="GO" id="GO:0034511">
    <property type="term" value="F:U3 snoRNA binding"/>
    <property type="evidence" value="ECO:0007669"/>
    <property type="project" value="TreeGrafter"/>
</dbReference>
<dbReference type="SMART" id="SM00320">
    <property type="entry name" value="WD40"/>
    <property type="match status" value="12"/>
</dbReference>
<feature type="repeat" description="WD" evidence="5">
    <location>
        <begin position="82"/>
        <end position="123"/>
    </location>
</feature>
<dbReference type="PROSITE" id="PS50294">
    <property type="entry name" value="WD_REPEATS_REGION"/>
    <property type="match status" value="9"/>
</dbReference>
<dbReference type="GO" id="GO:0000480">
    <property type="term" value="P:endonucleolytic cleavage in 5'-ETS of tricistronic rRNA transcript (SSU-rRNA, 5.8S rRNA, LSU-rRNA)"/>
    <property type="evidence" value="ECO:0007669"/>
    <property type="project" value="TreeGrafter"/>
</dbReference>
<dbReference type="InterPro" id="IPR036322">
    <property type="entry name" value="WD40_repeat_dom_sf"/>
</dbReference>
<comment type="subcellular location">
    <subcellularLocation>
        <location evidence="1">Nucleus</location>
        <location evidence="1">Nucleolus</location>
    </subcellularLocation>
</comment>
<evidence type="ECO:0000256" key="3">
    <source>
        <dbReference type="ARBA" id="ARBA00022737"/>
    </source>
</evidence>
<dbReference type="GO" id="GO:0032040">
    <property type="term" value="C:small-subunit processome"/>
    <property type="evidence" value="ECO:0007669"/>
    <property type="project" value="InterPro"/>
</dbReference>
<feature type="repeat" description="WD" evidence="5">
    <location>
        <begin position="170"/>
        <end position="211"/>
    </location>
</feature>
<evidence type="ECO:0000259" key="6">
    <source>
        <dbReference type="Pfam" id="PF08625"/>
    </source>
</evidence>
<dbReference type="OrthoDB" id="5414888at2759"/>
<dbReference type="PROSITE" id="PS00678">
    <property type="entry name" value="WD_REPEATS_1"/>
    <property type="match status" value="2"/>
</dbReference>
<reference evidence="7" key="1">
    <citation type="submission" date="2022-07" db="EMBL/GenBank/DDBJ databases">
        <title>Phylogenomic reconstructions and comparative analyses of Kickxellomycotina fungi.</title>
        <authorList>
            <person name="Reynolds N.K."/>
            <person name="Stajich J.E."/>
            <person name="Barry K."/>
            <person name="Grigoriev I.V."/>
            <person name="Crous P."/>
            <person name="Smith M.E."/>
        </authorList>
    </citation>
    <scope>NUCLEOTIDE SEQUENCE</scope>
    <source>
        <strain evidence="7">RSA 1196</strain>
    </source>
</reference>
<keyword evidence="4" id="KW-0539">Nucleus</keyword>
<protein>
    <submittedName>
        <fullName evidence="7">U3 small nucleolar RNA-associated protein</fullName>
    </submittedName>
</protein>
<feature type="repeat" description="WD" evidence="5">
    <location>
        <begin position="422"/>
        <end position="465"/>
    </location>
</feature>
<dbReference type="InterPro" id="IPR013934">
    <property type="entry name" value="Utp13_C"/>
</dbReference>
<evidence type="ECO:0000256" key="2">
    <source>
        <dbReference type="ARBA" id="ARBA00022574"/>
    </source>
</evidence>
<feature type="repeat" description="WD" evidence="5">
    <location>
        <begin position="485"/>
        <end position="526"/>
    </location>
</feature>
<dbReference type="PANTHER" id="PTHR19854:SF15">
    <property type="entry name" value="TRANSDUCIN BETA-LIKE PROTEIN 3"/>
    <property type="match status" value="1"/>
</dbReference>
<organism evidence="7 8">
    <name type="scientific">Dispira parvispora</name>
    <dbReference type="NCBI Taxonomy" id="1520584"/>
    <lineage>
        <taxon>Eukaryota</taxon>
        <taxon>Fungi</taxon>
        <taxon>Fungi incertae sedis</taxon>
        <taxon>Zoopagomycota</taxon>
        <taxon>Kickxellomycotina</taxon>
        <taxon>Dimargaritomycetes</taxon>
        <taxon>Dimargaritales</taxon>
        <taxon>Dimargaritaceae</taxon>
        <taxon>Dispira</taxon>
    </lineage>
</organism>
<dbReference type="PROSITE" id="PS50082">
    <property type="entry name" value="WD_REPEATS_2"/>
    <property type="match status" value="10"/>
</dbReference>
<dbReference type="PANTHER" id="PTHR19854">
    <property type="entry name" value="TRANSDUCIN BETA-LIKE 3"/>
    <property type="match status" value="1"/>
</dbReference>
<dbReference type="AlphaFoldDB" id="A0A9W8E4L8"/>
<comment type="caution">
    <text evidence="7">The sequence shown here is derived from an EMBL/GenBank/DDBJ whole genome shotgun (WGS) entry which is preliminary data.</text>
</comment>
<keyword evidence="3" id="KW-0677">Repeat</keyword>
<feature type="non-terminal residue" evidence="7">
    <location>
        <position position="1"/>
    </location>
</feature>
<feature type="repeat" description="WD" evidence="5">
    <location>
        <begin position="527"/>
        <end position="568"/>
    </location>
</feature>
<feature type="repeat" description="WD" evidence="5">
    <location>
        <begin position="124"/>
        <end position="169"/>
    </location>
</feature>
<feature type="repeat" description="WD" evidence="5">
    <location>
        <begin position="569"/>
        <end position="610"/>
    </location>
</feature>
<dbReference type="GO" id="GO:0030686">
    <property type="term" value="C:90S preribosome"/>
    <property type="evidence" value="ECO:0007669"/>
    <property type="project" value="TreeGrafter"/>
</dbReference>
<feature type="repeat" description="WD" evidence="5">
    <location>
        <begin position="372"/>
        <end position="406"/>
    </location>
</feature>
<dbReference type="InterPro" id="IPR020472">
    <property type="entry name" value="WD40_PAC1"/>
</dbReference>
<dbReference type="EMBL" id="JANBPY010002150">
    <property type="protein sequence ID" value="KAJ1956309.1"/>
    <property type="molecule type" value="Genomic_DNA"/>
</dbReference>
<feature type="repeat" description="WD" evidence="5">
    <location>
        <begin position="611"/>
        <end position="643"/>
    </location>
</feature>
<keyword evidence="8" id="KW-1185">Reference proteome</keyword>
<name>A0A9W8E4L8_9FUNG</name>
<evidence type="ECO:0000256" key="1">
    <source>
        <dbReference type="ARBA" id="ARBA00004604"/>
    </source>
</evidence>
<evidence type="ECO:0000256" key="5">
    <source>
        <dbReference type="PROSITE-ProRule" id="PRU00221"/>
    </source>
</evidence>
<accession>A0A9W8E4L8</accession>
<dbReference type="PRINTS" id="PR00320">
    <property type="entry name" value="GPROTEINBRPT"/>
</dbReference>
<dbReference type="SUPFAM" id="SSF50978">
    <property type="entry name" value="WD40 repeat-like"/>
    <property type="match status" value="2"/>
</dbReference>
<dbReference type="InterPro" id="IPR015943">
    <property type="entry name" value="WD40/YVTN_repeat-like_dom_sf"/>
</dbReference>
<gene>
    <name evidence="7" type="primary">utp13</name>
    <name evidence="7" type="ORF">IWQ62_005330</name>
</gene>
<dbReference type="Gene3D" id="2.130.10.10">
    <property type="entry name" value="YVTN repeat-like/Quinoprotein amine dehydrogenase"/>
    <property type="match status" value="4"/>
</dbReference>
<dbReference type="Pfam" id="PF00400">
    <property type="entry name" value="WD40"/>
    <property type="match status" value="9"/>
</dbReference>
<proteinExistence type="predicted"/>
<feature type="domain" description="U3 small nucleolar RNA-associated protein 13 C-terminal" evidence="6">
    <location>
        <begin position="664"/>
        <end position="804"/>
    </location>
</feature>
<dbReference type="Pfam" id="PF08625">
    <property type="entry name" value="Utp13"/>
    <property type="match status" value="1"/>
</dbReference>
<sequence length="817" mass="91749">TIYTGGKVAFYHDGQYLATSLEDHIVISDLQHNLQKVALLEGDGEVVTTFVITPDEKYLVAASRSLRMYVWDLATYKLLRSFKAHDTPVLTMDADPTSTLVATGSADSGVRVWDIEGGYCTHNFKGHSGLVSAVKFHPDYQSKQWLLVSGSDQGVIKLWNLRSSRCVATLNNHVSVIRGLDFTADGQYLVSGSRDKTINVWDVQRQVLLRTLPVYESVEAVGLLKSDFVLTLPDQKLISTADQPVIYMGGEHCQIRLVDFIKGHDLYQQAPPKKTGEESHQISDIIYDPKRDQLTTVTTDQNIVTYEFCQLEHDQTRPSADDTLVCIRQIPGYNDEIIDVVYVGPQQTHLVVASNSEKLRTYNLNQFDCHILDVHQNTVLCLDVSADGRWFVAGAKDHTASIWHVDLDAVDRHQQFKQVALCVGHTESVGTVALAKDKGCTFLLTSGQDRTVKYWDLTKVTTSQPKSQLTTQGNNVVSLTTRYTVLAHDKEVNTLAVAPRNKFFATGSQDKLIKVWSAVDGKLVGTCTGHRRGVWKVEFSPVDQVLASGSGDKTIRLWSMKDFSCLKTFEGHTSSVVNLSFLTAGLQLVSVGSDAMVKLWTIKSNECVLTADQHEDKIWALAVAKDETRMVTGGGDSIIRLWEDFTQKELDRLHEEQAEYLSQEQDLANYVRTKDYRRAITLALQLDKPRQLYRMLEVVRSEQADPQSGLGSVAIEKVLGSLSKDQLTKLLSFIREWNTNTRWCEVAQATLKVILERYSPDTLLETEDIRAVLDALIPYSERHYQRVDNMLTRSFMVDYTLHAMARLAPLEDDDMEA</sequence>
<evidence type="ECO:0000256" key="4">
    <source>
        <dbReference type="ARBA" id="ARBA00023242"/>
    </source>
</evidence>
<keyword evidence="2 5" id="KW-0853">WD repeat</keyword>
<dbReference type="InterPro" id="IPR001680">
    <property type="entry name" value="WD40_rpt"/>
</dbReference>
<feature type="repeat" description="WD" evidence="5">
    <location>
        <begin position="40"/>
        <end position="81"/>
    </location>
</feature>
<dbReference type="GO" id="GO:0000472">
    <property type="term" value="P:endonucleolytic cleavage to generate mature 5'-end of SSU-rRNA from (SSU-rRNA, 5.8S rRNA, LSU-rRNA)"/>
    <property type="evidence" value="ECO:0007669"/>
    <property type="project" value="TreeGrafter"/>
</dbReference>